<evidence type="ECO:0000313" key="2">
    <source>
        <dbReference type="EMBL" id="KAK4805358.1"/>
    </source>
</evidence>
<dbReference type="AlphaFoldDB" id="A0AAN7N839"/>
<evidence type="ECO:0000256" key="1">
    <source>
        <dbReference type="SAM" id="MobiDB-lite"/>
    </source>
</evidence>
<organism evidence="2 3">
    <name type="scientific">Mycteria americana</name>
    <name type="common">Wood stork</name>
    <dbReference type="NCBI Taxonomy" id="33587"/>
    <lineage>
        <taxon>Eukaryota</taxon>
        <taxon>Metazoa</taxon>
        <taxon>Chordata</taxon>
        <taxon>Craniata</taxon>
        <taxon>Vertebrata</taxon>
        <taxon>Euteleostomi</taxon>
        <taxon>Archelosauria</taxon>
        <taxon>Archosauria</taxon>
        <taxon>Dinosauria</taxon>
        <taxon>Saurischia</taxon>
        <taxon>Theropoda</taxon>
        <taxon>Coelurosauria</taxon>
        <taxon>Aves</taxon>
        <taxon>Neognathae</taxon>
        <taxon>Neoaves</taxon>
        <taxon>Aequornithes</taxon>
        <taxon>Ciconiiformes</taxon>
        <taxon>Ciconiidae</taxon>
        <taxon>Mycteria</taxon>
    </lineage>
</organism>
<keyword evidence="3" id="KW-1185">Reference proteome</keyword>
<name>A0AAN7N839_MYCAM</name>
<gene>
    <name evidence="2" type="ORF">QYF61_003443</name>
</gene>
<sequence length="204" mass="21749">MGTGTEGPQQSDVASGSMLPSVQALTQGPSFPLIPPSGGQRYYEMASGGHQSSSSHFPGLVEHQDSKDFWLCIMRGFTVGGTTEYRTATTRSRDGEEMEGGFRGDPQHGPEDLHIGQHNENKTPKSKDKTGDNKPNFPEHSMEKPTAPGSCCHVDTSSAAQEGPIVQGLADGNVAVIGHDDTPVLPGQSSSKLEILSIYIMRPE</sequence>
<feature type="region of interest" description="Disordered" evidence="1">
    <location>
        <begin position="86"/>
        <end position="156"/>
    </location>
</feature>
<dbReference type="EMBL" id="JAUNZN010000111">
    <property type="protein sequence ID" value="KAK4805358.1"/>
    <property type="molecule type" value="Genomic_DNA"/>
</dbReference>
<feature type="region of interest" description="Disordered" evidence="1">
    <location>
        <begin position="1"/>
        <end position="29"/>
    </location>
</feature>
<feature type="compositionally biased region" description="Basic and acidic residues" evidence="1">
    <location>
        <begin position="91"/>
        <end position="132"/>
    </location>
</feature>
<comment type="caution">
    <text evidence="2">The sequence shown here is derived from an EMBL/GenBank/DDBJ whole genome shotgun (WGS) entry which is preliminary data.</text>
</comment>
<accession>A0AAN7N839</accession>
<proteinExistence type="predicted"/>
<reference evidence="2 3" key="1">
    <citation type="journal article" date="2023" name="J. Hered.">
        <title>Chromosome-level genome of the wood stork (Mycteria americana) provides insight into avian chromosome evolution.</title>
        <authorList>
            <person name="Flamio R. Jr."/>
            <person name="Ramstad K.M."/>
        </authorList>
    </citation>
    <scope>NUCLEOTIDE SEQUENCE [LARGE SCALE GENOMIC DNA]</scope>
    <source>
        <strain evidence="2">JAX WOST 10</strain>
    </source>
</reference>
<evidence type="ECO:0000313" key="3">
    <source>
        <dbReference type="Proteomes" id="UP001333110"/>
    </source>
</evidence>
<protein>
    <submittedName>
        <fullName evidence="2">Uncharacterized protein</fullName>
    </submittedName>
</protein>
<dbReference type="Proteomes" id="UP001333110">
    <property type="component" value="Unassembled WGS sequence"/>
</dbReference>